<dbReference type="GO" id="GO:0016851">
    <property type="term" value="F:magnesium chelatase activity"/>
    <property type="evidence" value="ECO:0007669"/>
    <property type="project" value="UniProtKB-UniRule"/>
</dbReference>
<feature type="domain" description="VWFA" evidence="12">
    <location>
        <begin position="591"/>
        <end position="786"/>
    </location>
</feature>
<dbReference type="EMBL" id="JAFCMP010000068">
    <property type="protein sequence ID" value="KAG5188517.1"/>
    <property type="molecule type" value="Genomic_DNA"/>
</dbReference>
<dbReference type="GO" id="GO:0015979">
    <property type="term" value="P:photosynthesis"/>
    <property type="evidence" value="ECO:0007669"/>
    <property type="project" value="UniProtKB-UniRule"/>
</dbReference>
<dbReference type="InterPro" id="IPR027417">
    <property type="entry name" value="P-loop_NTPase"/>
</dbReference>
<keyword evidence="9" id="KW-0934">Plastid</keyword>
<evidence type="ECO:0000259" key="12">
    <source>
        <dbReference type="PROSITE" id="PS50234"/>
    </source>
</evidence>
<dbReference type="SMART" id="SM00382">
    <property type="entry name" value="AAA"/>
    <property type="match status" value="1"/>
</dbReference>
<evidence type="ECO:0000313" key="13">
    <source>
        <dbReference type="EMBL" id="KAG5188517.1"/>
    </source>
</evidence>
<dbReference type="Pfam" id="PF13519">
    <property type="entry name" value="VWA_2"/>
    <property type="match status" value="1"/>
</dbReference>
<feature type="signal peptide" evidence="11">
    <location>
        <begin position="1"/>
        <end position="27"/>
    </location>
</feature>
<dbReference type="OrthoDB" id="299997at2759"/>
<dbReference type="SUPFAM" id="SSF53300">
    <property type="entry name" value="vWA-like"/>
    <property type="match status" value="1"/>
</dbReference>
<dbReference type="InterPro" id="IPR011776">
    <property type="entry name" value="Mg_chelatase_ATPase-dsu"/>
</dbReference>
<feature type="chain" id="PRO_5032835684" description="Mg-protoporphyrin IX chelatase" evidence="11">
    <location>
        <begin position="28"/>
        <end position="792"/>
    </location>
</feature>
<dbReference type="UniPathway" id="UPA00668"/>
<keyword evidence="6 9" id="KW-0067">ATP-binding</keyword>
<protein>
    <recommendedName>
        <fullName evidence="9">Mg-protoporphyrin IX chelatase</fullName>
        <ecNumber evidence="9">6.6.1.1</ecNumber>
    </recommendedName>
</protein>
<evidence type="ECO:0000256" key="10">
    <source>
        <dbReference type="SAM" id="MobiDB-lite"/>
    </source>
</evidence>
<dbReference type="CDD" id="cd01451">
    <property type="entry name" value="vWA_Magnesium_chelatase"/>
    <property type="match status" value="1"/>
</dbReference>
<dbReference type="GO" id="GO:0009507">
    <property type="term" value="C:chloroplast"/>
    <property type="evidence" value="ECO:0007669"/>
    <property type="project" value="UniProtKB-SubCell"/>
</dbReference>
<comment type="catalytic activity">
    <reaction evidence="8 9">
        <text>protoporphyrin IX + Mg(2+) + ATP + H2O = Mg-protoporphyrin IX + ADP + phosphate + 3 H(+)</text>
        <dbReference type="Rhea" id="RHEA:13961"/>
        <dbReference type="ChEBI" id="CHEBI:15377"/>
        <dbReference type="ChEBI" id="CHEBI:15378"/>
        <dbReference type="ChEBI" id="CHEBI:18420"/>
        <dbReference type="ChEBI" id="CHEBI:30616"/>
        <dbReference type="ChEBI" id="CHEBI:43474"/>
        <dbReference type="ChEBI" id="CHEBI:57306"/>
        <dbReference type="ChEBI" id="CHEBI:60492"/>
        <dbReference type="ChEBI" id="CHEBI:456216"/>
        <dbReference type="EC" id="6.6.1.1"/>
    </reaction>
</comment>
<dbReference type="InterPro" id="IPR041628">
    <property type="entry name" value="ChlI/MoxR_AAA_lid"/>
</dbReference>
<evidence type="ECO:0000256" key="1">
    <source>
        <dbReference type="ARBA" id="ARBA00005173"/>
    </source>
</evidence>
<sequence length="792" mass="85862">MPSSRRRGAGGLCLLAAALAVLRSADAFTSVPAASLGAAKPKLATMGARRSSSRLSMSSGVDDRVKAAMEYEALLQASEEPRPRALMANIKDVGRPFPMSMIIGNDNIKTALLLAAVNPAMGGVVISGRRGTAKSVLARALHRLLPPIERVKGSNYNLDPEIPDQVDSFTAEMLAAEGKELGELEREIVEAPFVQVPLNVMEDRLLGSVDVEESVRMGKTVFMPGLLAKAHRGILYVDDINLLDTELANILLGVVSDGWVNVQREGMSVRFPCRPLLIATFNPEEADLRDHLLDRIAVSLSADASPLDMGQRLEAVNGVLDWASISPETLKALEEQEDNVKTRIIFARQYLKEEVKLSRDQLKYLCEEASRAGCQGHRAEIFAAEVARASAALEDRRVTSNDLKLAVKLAIAPRGTFFQQMEEEMMAPPPPPPPPPQPQNNPDNQEPEMEDAQDEDAEEQEDKEDQEPPEPEDQPDEDEAPSVPQEFMFGIDSTPLDPELLDFSGKSGGGKSGGRGLIFSQERGRYIKPMLPRGKVMRLAVDATMRAAAPYQRPRRERALASGDERQMKRKVFIETGDVRTKRMARKAGSLIIFCVDASGSMALNRMNAAKGAAMSLLQEAYQSRDKICLIPFQGERAEVLLPPTKSIAMAKSRLETMPCGGGSPLAHAINMAVRTGLNEQKSGDVGKVIVVMVSDGRANVPLSVSNGSASPDDPKPTRDELKEEVLNTAKGLRALKGFNLVVLDTENKFVSTGLAKEIAAAAGGKYHYIPKATDKAMAKVANDAIASMKSM</sequence>
<evidence type="ECO:0000256" key="11">
    <source>
        <dbReference type="SAM" id="SignalP"/>
    </source>
</evidence>
<dbReference type="PROSITE" id="PS50234">
    <property type="entry name" value="VWFA"/>
    <property type="match status" value="1"/>
</dbReference>
<dbReference type="Pfam" id="PF17863">
    <property type="entry name" value="AAA_lid_2"/>
    <property type="match status" value="1"/>
</dbReference>
<name>A0A836CJK3_9STRA</name>
<dbReference type="Gene3D" id="3.40.50.410">
    <property type="entry name" value="von Willebrand factor, type A domain"/>
    <property type="match status" value="1"/>
</dbReference>
<keyword evidence="11" id="KW-0732">Signal</keyword>
<evidence type="ECO:0000256" key="4">
    <source>
        <dbReference type="ARBA" id="ARBA00022598"/>
    </source>
</evidence>
<evidence type="ECO:0000256" key="6">
    <source>
        <dbReference type="ARBA" id="ARBA00022840"/>
    </source>
</evidence>
<dbReference type="GO" id="GO:0005524">
    <property type="term" value="F:ATP binding"/>
    <property type="evidence" value="ECO:0007669"/>
    <property type="project" value="UniProtKB-UniRule"/>
</dbReference>
<dbReference type="Gene3D" id="3.40.50.300">
    <property type="entry name" value="P-loop containing nucleotide triphosphate hydrolases"/>
    <property type="match status" value="1"/>
</dbReference>
<evidence type="ECO:0000256" key="8">
    <source>
        <dbReference type="ARBA" id="ARBA00048693"/>
    </source>
</evidence>
<dbReference type="NCBIfam" id="TIGR02031">
    <property type="entry name" value="BchD-ChlD"/>
    <property type="match status" value="1"/>
</dbReference>
<feature type="region of interest" description="Disordered" evidence="10">
    <location>
        <begin position="423"/>
        <end position="482"/>
    </location>
</feature>
<dbReference type="SMART" id="SM00327">
    <property type="entry name" value="VWA"/>
    <property type="match status" value="1"/>
</dbReference>
<evidence type="ECO:0000256" key="5">
    <source>
        <dbReference type="ARBA" id="ARBA00022741"/>
    </source>
</evidence>
<keyword evidence="5 9" id="KW-0547">Nucleotide-binding</keyword>
<comment type="caution">
    <text evidence="13">The sequence shown here is derived from an EMBL/GenBank/DDBJ whole genome shotgun (WGS) entry which is preliminary data.</text>
</comment>
<evidence type="ECO:0000313" key="14">
    <source>
        <dbReference type="Proteomes" id="UP000664859"/>
    </source>
</evidence>
<dbReference type="Gene3D" id="1.10.8.80">
    <property type="entry name" value="Magnesium chelatase subunit I, C-Terminal domain"/>
    <property type="match status" value="1"/>
</dbReference>
<reference evidence="13" key="1">
    <citation type="submission" date="2021-02" db="EMBL/GenBank/DDBJ databases">
        <title>First Annotated Genome of the Yellow-green Alga Tribonema minus.</title>
        <authorList>
            <person name="Mahan K.M."/>
        </authorList>
    </citation>
    <scope>NUCLEOTIDE SEQUENCE</scope>
    <source>
        <strain evidence="13">UTEX B ZZ1240</strain>
    </source>
</reference>
<evidence type="ECO:0000256" key="7">
    <source>
        <dbReference type="ARBA" id="ARBA00023171"/>
    </source>
</evidence>
<keyword evidence="7 9" id="KW-0149">Chlorophyll biosynthesis</keyword>
<dbReference type="PANTHER" id="PTHR43473">
    <property type="entry name" value="MAGNESIUM-CHELATASE SUBUNIT CHLD, CHLOROPLASTIC"/>
    <property type="match status" value="1"/>
</dbReference>
<dbReference type="InterPro" id="IPR003593">
    <property type="entry name" value="AAA+_ATPase"/>
</dbReference>
<comment type="pathway">
    <text evidence="1 9">Porphyrin-containing compound metabolism; chlorophyll biosynthesis.</text>
</comment>
<comment type="subcellular location">
    <subcellularLocation>
        <location evidence="9">Plastid</location>
        <location evidence="9">Chloroplast</location>
    </subcellularLocation>
</comment>
<dbReference type="InterPro" id="IPR000523">
    <property type="entry name" value="Mg_chelatse_chII-like_cat_dom"/>
</dbReference>
<comment type="similarity">
    <text evidence="2 9">Belongs to the Mg-chelatase subunits D/I family.</text>
</comment>
<feature type="compositionally biased region" description="Acidic residues" evidence="10">
    <location>
        <begin position="445"/>
        <end position="480"/>
    </location>
</feature>
<organism evidence="13 14">
    <name type="scientific">Tribonema minus</name>
    <dbReference type="NCBI Taxonomy" id="303371"/>
    <lineage>
        <taxon>Eukaryota</taxon>
        <taxon>Sar</taxon>
        <taxon>Stramenopiles</taxon>
        <taxon>Ochrophyta</taxon>
        <taxon>PX clade</taxon>
        <taxon>Xanthophyceae</taxon>
        <taxon>Tribonematales</taxon>
        <taxon>Tribonemataceae</taxon>
        <taxon>Tribonema</taxon>
    </lineage>
</organism>
<keyword evidence="9" id="KW-0150">Chloroplast</keyword>
<accession>A0A836CJK3</accession>
<dbReference type="Proteomes" id="UP000664859">
    <property type="component" value="Unassembled WGS sequence"/>
</dbReference>
<keyword evidence="4 9" id="KW-0436">Ligase</keyword>
<dbReference type="InterPro" id="IPR041702">
    <property type="entry name" value="BchD/ChlD_VWA"/>
</dbReference>
<dbReference type="PANTHER" id="PTHR43473:SF2">
    <property type="entry name" value="MAGNESIUM-CHELATASE SUBUNIT CHLD, CHLOROPLASTIC"/>
    <property type="match status" value="1"/>
</dbReference>
<dbReference type="Pfam" id="PF01078">
    <property type="entry name" value="Mg_chelatase"/>
    <property type="match status" value="1"/>
</dbReference>
<gene>
    <name evidence="13" type="ORF">JKP88DRAFT_26637</name>
</gene>
<dbReference type="AlphaFoldDB" id="A0A836CJK3"/>
<evidence type="ECO:0000256" key="9">
    <source>
        <dbReference type="RuleBase" id="RU362087"/>
    </source>
</evidence>
<dbReference type="InterPro" id="IPR002035">
    <property type="entry name" value="VWF_A"/>
</dbReference>
<keyword evidence="3 9" id="KW-0602">Photosynthesis</keyword>
<dbReference type="InterPro" id="IPR036465">
    <property type="entry name" value="vWFA_dom_sf"/>
</dbReference>
<proteinExistence type="inferred from homology"/>
<comment type="function">
    <text evidence="9">Involved in chlorophyll biosynthesis. Catalyzes the insertion of magnesium ion into protoporphyrin IX to yield Mg-protoporphyrin IX.</text>
</comment>
<evidence type="ECO:0000256" key="3">
    <source>
        <dbReference type="ARBA" id="ARBA00022531"/>
    </source>
</evidence>
<dbReference type="SUPFAM" id="SSF52540">
    <property type="entry name" value="P-loop containing nucleoside triphosphate hydrolases"/>
    <property type="match status" value="1"/>
</dbReference>
<evidence type="ECO:0000256" key="2">
    <source>
        <dbReference type="ARBA" id="ARBA00005799"/>
    </source>
</evidence>
<dbReference type="EC" id="6.6.1.1" evidence="9"/>
<dbReference type="GO" id="GO:0015995">
    <property type="term" value="P:chlorophyll biosynthetic process"/>
    <property type="evidence" value="ECO:0007669"/>
    <property type="project" value="UniProtKB-UniPathway"/>
</dbReference>
<feature type="compositionally biased region" description="Pro residues" evidence="10">
    <location>
        <begin position="427"/>
        <end position="439"/>
    </location>
</feature>
<keyword evidence="14" id="KW-1185">Reference proteome</keyword>